<dbReference type="Proteomes" id="UP000037035">
    <property type="component" value="Unassembled WGS sequence"/>
</dbReference>
<dbReference type="OrthoDB" id="7691805at2759"/>
<dbReference type="GO" id="GO:0008233">
    <property type="term" value="F:peptidase activity"/>
    <property type="evidence" value="ECO:0007669"/>
    <property type="project" value="UniProtKB-KW"/>
</dbReference>
<keyword evidence="18" id="KW-0233">DNA recombination</keyword>
<keyword evidence="16" id="KW-0239">DNA-directed DNA polymerase</keyword>
<comment type="catalytic activity">
    <reaction evidence="20">
        <text>DNA(n) + a 2'-deoxyribonucleoside 5'-triphosphate = DNA(n+1) + diphosphate</text>
        <dbReference type="Rhea" id="RHEA:22508"/>
        <dbReference type="Rhea" id="RHEA-COMP:17339"/>
        <dbReference type="Rhea" id="RHEA-COMP:17340"/>
        <dbReference type="ChEBI" id="CHEBI:33019"/>
        <dbReference type="ChEBI" id="CHEBI:61560"/>
        <dbReference type="ChEBI" id="CHEBI:173112"/>
        <dbReference type="EC" id="2.7.7.7"/>
    </reaction>
</comment>
<evidence type="ECO:0000256" key="13">
    <source>
        <dbReference type="ARBA" id="ARBA00022884"/>
    </source>
</evidence>
<comment type="function">
    <text evidence="1">The aspartyl protease (PR) mediates the proteolytic cleavages of the Gag and Gag-Pol polyproteins after assembly of the VLP.</text>
</comment>
<comment type="catalytic activity">
    <reaction evidence="19">
        <text>DNA(n) + a 2'-deoxyribonucleoside 5'-triphosphate = DNA(n+1) + diphosphate</text>
        <dbReference type="Rhea" id="RHEA:22508"/>
        <dbReference type="Rhea" id="RHEA-COMP:17339"/>
        <dbReference type="Rhea" id="RHEA-COMP:17340"/>
        <dbReference type="ChEBI" id="CHEBI:33019"/>
        <dbReference type="ChEBI" id="CHEBI:61560"/>
        <dbReference type="ChEBI" id="CHEBI:173112"/>
        <dbReference type="EC" id="2.7.7.49"/>
    </reaction>
</comment>
<evidence type="ECO:0000256" key="14">
    <source>
        <dbReference type="ARBA" id="ARBA00022908"/>
    </source>
</evidence>
<evidence type="ECO:0000256" key="11">
    <source>
        <dbReference type="ARBA" id="ARBA00022840"/>
    </source>
</evidence>
<evidence type="ECO:0000256" key="9">
    <source>
        <dbReference type="ARBA" id="ARBA00022759"/>
    </source>
</evidence>
<evidence type="ECO:0000313" key="22">
    <source>
        <dbReference type="EMBL" id="KNZ52944.1"/>
    </source>
</evidence>
<keyword evidence="8" id="KW-0547">Nucleotide-binding</keyword>
<accession>A0A0L6UWS0</accession>
<keyword evidence="16" id="KW-0808">Transferase</keyword>
<protein>
    <recommendedName>
        <fullName evidence="21">Integrase catalytic domain-containing protein</fullName>
    </recommendedName>
</protein>
<keyword evidence="13" id="KW-0694">RNA-binding</keyword>
<keyword evidence="15" id="KW-0695">RNA-directed DNA polymerase</keyword>
<dbReference type="PANTHER" id="PTHR42648:SF11">
    <property type="entry name" value="TRANSPOSON TY4-P GAG-POL POLYPROTEIN"/>
    <property type="match status" value="1"/>
</dbReference>
<dbReference type="Gene3D" id="3.30.420.10">
    <property type="entry name" value="Ribonuclease H-like superfamily/Ribonuclease H"/>
    <property type="match status" value="1"/>
</dbReference>
<dbReference type="Pfam" id="PF22936">
    <property type="entry name" value="Pol_BBD"/>
    <property type="match status" value="1"/>
</dbReference>
<dbReference type="InterPro" id="IPR001584">
    <property type="entry name" value="Integrase_cat-core"/>
</dbReference>
<dbReference type="InterPro" id="IPR039537">
    <property type="entry name" value="Retrotran_Ty1/copia-like"/>
</dbReference>
<organism evidence="22 23">
    <name type="scientific">Puccinia sorghi</name>
    <dbReference type="NCBI Taxonomy" id="27349"/>
    <lineage>
        <taxon>Eukaryota</taxon>
        <taxon>Fungi</taxon>
        <taxon>Dikarya</taxon>
        <taxon>Basidiomycota</taxon>
        <taxon>Pucciniomycotina</taxon>
        <taxon>Pucciniomycetes</taxon>
        <taxon>Pucciniales</taxon>
        <taxon>Pucciniaceae</taxon>
        <taxon>Puccinia</taxon>
    </lineage>
</organism>
<dbReference type="VEuPathDB" id="FungiDB:VP01_3390g1"/>
<evidence type="ECO:0000256" key="5">
    <source>
        <dbReference type="ARBA" id="ARBA00022695"/>
    </source>
</evidence>
<evidence type="ECO:0000256" key="10">
    <source>
        <dbReference type="ARBA" id="ARBA00022801"/>
    </source>
</evidence>
<dbReference type="InterPro" id="IPR012337">
    <property type="entry name" value="RNaseH-like_sf"/>
</dbReference>
<evidence type="ECO:0000259" key="21">
    <source>
        <dbReference type="PROSITE" id="PS50994"/>
    </source>
</evidence>
<dbReference type="GO" id="GO:0004519">
    <property type="term" value="F:endonuclease activity"/>
    <property type="evidence" value="ECO:0007669"/>
    <property type="project" value="UniProtKB-KW"/>
</dbReference>
<evidence type="ECO:0000256" key="19">
    <source>
        <dbReference type="ARBA" id="ARBA00048173"/>
    </source>
</evidence>
<dbReference type="PROSITE" id="PS50994">
    <property type="entry name" value="INTEGRASE"/>
    <property type="match status" value="1"/>
</dbReference>
<comment type="caution">
    <text evidence="22">The sequence shown here is derived from an EMBL/GenBank/DDBJ whole genome shotgun (WGS) entry which is preliminary data.</text>
</comment>
<evidence type="ECO:0000313" key="23">
    <source>
        <dbReference type="Proteomes" id="UP000037035"/>
    </source>
</evidence>
<keyword evidence="23" id="KW-1185">Reference proteome</keyword>
<evidence type="ECO:0000256" key="16">
    <source>
        <dbReference type="ARBA" id="ARBA00022932"/>
    </source>
</evidence>
<dbReference type="GO" id="GO:0005634">
    <property type="term" value="C:nucleus"/>
    <property type="evidence" value="ECO:0007669"/>
    <property type="project" value="UniProtKB-ARBA"/>
</dbReference>
<dbReference type="InterPro" id="IPR054722">
    <property type="entry name" value="PolX-like_BBD"/>
</dbReference>
<dbReference type="GO" id="GO:0003723">
    <property type="term" value="F:RNA binding"/>
    <property type="evidence" value="ECO:0007669"/>
    <property type="project" value="UniProtKB-KW"/>
</dbReference>
<evidence type="ECO:0000256" key="6">
    <source>
        <dbReference type="ARBA" id="ARBA00022722"/>
    </source>
</evidence>
<evidence type="ECO:0000256" key="17">
    <source>
        <dbReference type="ARBA" id="ARBA00023113"/>
    </source>
</evidence>
<keyword evidence="3" id="KW-1188">Viral release from host cell</keyword>
<evidence type="ECO:0000256" key="8">
    <source>
        <dbReference type="ARBA" id="ARBA00022741"/>
    </source>
</evidence>
<dbReference type="GO" id="GO:0015074">
    <property type="term" value="P:DNA integration"/>
    <property type="evidence" value="ECO:0007669"/>
    <property type="project" value="UniProtKB-KW"/>
</dbReference>
<evidence type="ECO:0000256" key="3">
    <source>
        <dbReference type="ARBA" id="ARBA00022612"/>
    </source>
</evidence>
<proteinExistence type="predicted"/>
<sequence>MGVFLAFKSPPECWREAESNWEASKKANYFMSLITLWIKNEDHKSKIIINIGSSLHVLNDKKKDANLAIKGMGQVIIMWGKMTIVLENCLYVPIIVVNLVSLGLLDKKGCKNLEIFSGQVHNNMYSLETPERHYEKYAHASLQQIKPILPQSFTKSELKIFECKACVLSKITKQSFNLESRPASKFFDRKDDMTNVLINLLEVERKRLGYLPTMICSDRGCEFIGSRLVDYMDKNHIQRLMSEPYHPEHNGRAKRPNRTVVEAIHATFCSSGIPKSYWHELFKSCGFTLNQI</sequence>
<keyword evidence="5" id="KW-0548">Nucleotidyltransferase</keyword>
<dbReference type="GO" id="GO:0046872">
    <property type="term" value="F:metal ion binding"/>
    <property type="evidence" value="ECO:0007669"/>
    <property type="project" value="UniProtKB-KW"/>
</dbReference>
<keyword evidence="14" id="KW-0229">DNA integration</keyword>
<dbReference type="InterPro" id="IPR036397">
    <property type="entry name" value="RNaseH_sf"/>
</dbReference>
<dbReference type="GO" id="GO:0032196">
    <property type="term" value="P:transposition"/>
    <property type="evidence" value="ECO:0007669"/>
    <property type="project" value="UniProtKB-KW"/>
</dbReference>
<keyword evidence="9" id="KW-0255">Endonuclease</keyword>
<keyword evidence="12" id="KW-0460">Magnesium</keyword>
<keyword evidence="10" id="KW-0378">Hydrolase</keyword>
<dbReference type="GO" id="GO:0005524">
    <property type="term" value="F:ATP binding"/>
    <property type="evidence" value="ECO:0007669"/>
    <property type="project" value="UniProtKB-KW"/>
</dbReference>
<evidence type="ECO:0000256" key="20">
    <source>
        <dbReference type="ARBA" id="ARBA00049244"/>
    </source>
</evidence>
<dbReference type="AlphaFoldDB" id="A0A0L6UWS0"/>
<keyword evidence="6" id="KW-0540">Nuclease</keyword>
<feature type="domain" description="Integrase catalytic" evidence="21">
    <location>
        <begin position="146"/>
        <end position="292"/>
    </location>
</feature>
<name>A0A0L6UWS0_9BASI</name>
<evidence type="ECO:0000256" key="1">
    <source>
        <dbReference type="ARBA" id="ARBA00002180"/>
    </source>
</evidence>
<evidence type="ECO:0000256" key="2">
    <source>
        <dbReference type="ARBA" id="ARBA00022578"/>
    </source>
</evidence>
<evidence type="ECO:0000256" key="18">
    <source>
        <dbReference type="ARBA" id="ARBA00023172"/>
    </source>
</evidence>
<dbReference type="GO" id="GO:0003887">
    <property type="term" value="F:DNA-directed DNA polymerase activity"/>
    <property type="evidence" value="ECO:0007669"/>
    <property type="project" value="UniProtKB-KW"/>
</dbReference>
<keyword evidence="11" id="KW-0067">ATP-binding</keyword>
<dbReference type="SUPFAM" id="SSF53098">
    <property type="entry name" value="Ribonuclease H-like"/>
    <property type="match status" value="1"/>
</dbReference>
<evidence type="ECO:0000256" key="15">
    <source>
        <dbReference type="ARBA" id="ARBA00022918"/>
    </source>
</evidence>
<dbReference type="PANTHER" id="PTHR42648">
    <property type="entry name" value="TRANSPOSASE, PUTATIVE-RELATED"/>
    <property type="match status" value="1"/>
</dbReference>
<gene>
    <name evidence="22" type="ORF">VP01_3390g1</name>
</gene>
<evidence type="ECO:0000256" key="7">
    <source>
        <dbReference type="ARBA" id="ARBA00022723"/>
    </source>
</evidence>
<keyword evidence="7" id="KW-0479">Metal-binding</keyword>
<keyword evidence="2" id="KW-0815">Transposition</keyword>
<dbReference type="EMBL" id="LAVV01008380">
    <property type="protein sequence ID" value="KNZ52944.1"/>
    <property type="molecule type" value="Genomic_DNA"/>
</dbReference>
<dbReference type="GO" id="GO:0003964">
    <property type="term" value="F:RNA-directed DNA polymerase activity"/>
    <property type="evidence" value="ECO:0007669"/>
    <property type="project" value="UniProtKB-KW"/>
</dbReference>
<reference evidence="22 23" key="1">
    <citation type="submission" date="2015-08" db="EMBL/GenBank/DDBJ databases">
        <title>Next Generation Sequencing and Analysis of the Genome of Puccinia sorghi L Schw, the Causal Agent of Maize Common Rust.</title>
        <authorList>
            <person name="Rochi L."/>
            <person name="Burguener G."/>
            <person name="Darino M."/>
            <person name="Turjanski A."/>
            <person name="Kreff E."/>
            <person name="Dieguez M.J."/>
            <person name="Sacco F."/>
        </authorList>
    </citation>
    <scope>NUCLEOTIDE SEQUENCE [LARGE SCALE GENOMIC DNA]</scope>
    <source>
        <strain evidence="22 23">RO10H11247</strain>
    </source>
</reference>
<keyword evidence="4" id="KW-0645">Protease</keyword>
<keyword evidence="17" id="KW-0917">Virion maturation</keyword>
<dbReference type="GO" id="GO:0006508">
    <property type="term" value="P:proteolysis"/>
    <property type="evidence" value="ECO:0007669"/>
    <property type="project" value="UniProtKB-KW"/>
</dbReference>
<evidence type="ECO:0000256" key="12">
    <source>
        <dbReference type="ARBA" id="ARBA00022842"/>
    </source>
</evidence>
<evidence type="ECO:0000256" key="4">
    <source>
        <dbReference type="ARBA" id="ARBA00022670"/>
    </source>
</evidence>
<dbReference type="GO" id="GO:0006310">
    <property type="term" value="P:DNA recombination"/>
    <property type="evidence" value="ECO:0007669"/>
    <property type="project" value="UniProtKB-KW"/>
</dbReference>